<dbReference type="AlphaFoldDB" id="A0A5J5ARA4"/>
<dbReference type="InterPro" id="IPR006943">
    <property type="entry name" value="DUF641_pln"/>
</dbReference>
<organism evidence="4 5">
    <name type="scientific">Nyssa sinensis</name>
    <dbReference type="NCBI Taxonomy" id="561372"/>
    <lineage>
        <taxon>Eukaryota</taxon>
        <taxon>Viridiplantae</taxon>
        <taxon>Streptophyta</taxon>
        <taxon>Embryophyta</taxon>
        <taxon>Tracheophyta</taxon>
        <taxon>Spermatophyta</taxon>
        <taxon>Magnoliopsida</taxon>
        <taxon>eudicotyledons</taxon>
        <taxon>Gunneridae</taxon>
        <taxon>Pentapetalae</taxon>
        <taxon>asterids</taxon>
        <taxon>Cornales</taxon>
        <taxon>Nyssaceae</taxon>
        <taxon>Nyssa</taxon>
    </lineage>
</organism>
<feature type="domain" description="DUF641" evidence="3">
    <location>
        <begin position="174"/>
        <end position="297"/>
    </location>
</feature>
<feature type="region of interest" description="Disordered" evidence="2">
    <location>
        <begin position="1"/>
        <end position="84"/>
    </location>
</feature>
<name>A0A5J5ARA4_9ASTE</name>
<dbReference type="OrthoDB" id="341421at2759"/>
<proteinExistence type="predicted"/>
<evidence type="ECO:0000313" key="5">
    <source>
        <dbReference type="Proteomes" id="UP000325577"/>
    </source>
</evidence>
<sequence>MSTGQPGFTSPKQDSCTPFSFEESSTSPLTKNIDKDGIDVEDISDDERNNGNYEGNNENMENEKNDTQNEDVDPHKHAFQRKPRKRTSTIWNDFEEVVDIDGSKKICPHIMHYGKVDSTTNSLKFPLSRPCNVGEPCYLSYGNLSSSCMVTFYGFLPQGENPCDVIPLAVRHRVATEAFIAKLFATISSVKAAYAQLQFAQSPYDVDGIQSIDQVMVSEMKSLSELKQCYLKKQHDESSLETTQLLAETQEQKSLLKTYEIIGKKLDFQLKLKDSEVTFLREKLEEANRENKSLEKRLNSSGPLSVLDNLHLSGLSPNHMENYWNKRKPKTNCEISSCGERFLGFQFSSIAIFIAVSGLLKIDRVCWAIVGLISNLICAQTE</sequence>
<dbReference type="EMBL" id="CM018042">
    <property type="protein sequence ID" value="KAA8532809.1"/>
    <property type="molecule type" value="Genomic_DNA"/>
</dbReference>
<feature type="compositionally biased region" description="Basic and acidic residues" evidence="2">
    <location>
        <begin position="61"/>
        <end position="76"/>
    </location>
</feature>
<dbReference type="GO" id="GO:0009959">
    <property type="term" value="P:negative gravitropism"/>
    <property type="evidence" value="ECO:0007669"/>
    <property type="project" value="InterPro"/>
</dbReference>
<evidence type="ECO:0000256" key="1">
    <source>
        <dbReference type="SAM" id="Coils"/>
    </source>
</evidence>
<feature type="coiled-coil region" evidence="1">
    <location>
        <begin position="270"/>
        <end position="297"/>
    </location>
</feature>
<keyword evidence="1" id="KW-0175">Coiled coil</keyword>
<dbReference type="GO" id="GO:0009639">
    <property type="term" value="P:response to red or far red light"/>
    <property type="evidence" value="ECO:0007669"/>
    <property type="project" value="InterPro"/>
</dbReference>
<dbReference type="Pfam" id="PF04859">
    <property type="entry name" value="DUF641"/>
    <property type="match status" value="1"/>
</dbReference>
<feature type="compositionally biased region" description="Low complexity" evidence="2">
    <location>
        <begin position="50"/>
        <end position="59"/>
    </location>
</feature>
<dbReference type="PANTHER" id="PTHR31161">
    <property type="entry name" value="PROTEIN GRAVITROPIC IN THE LIGHT 1"/>
    <property type="match status" value="1"/>
</dbReference>
<dbReference type="InterPro" id="IPR040225">
    <property type="entry name" value="GIL1-like"/>
</dbReference>
<evidence type="ECO:0000256" key="2">
    <source>
        <dbReference type="SAM" id="MobiDB-lite"/>
    </source>
</evidence>
<accession>A0A5J5ARA4</accession>
<dbReference type="Proteomes" id="UP000325577">
    <property type="component" value="Linkage Group LG19"/>
</dbReference>
<feature type="compositionally biased region" description="Polar residues" evidence="2">
    <location>
        <begin position="1"/>
        <end position="30"/>
    </location>
</feature>
<keyword evidence="5" id="KW-1185">Reference proteome</keyword>
<protein>
    <recommendedName>
        <fullName evidence="3">DUF641 domain-containing protein</fullName>
    </recommendedName>
</protein>
<gene>
    <name evidence="4" type="ORF">F0562_033074</name>
</gene>
<evidence type="ECO:0000259" key="3">
    <source>
        <dbReference type="Pfam" id="PF04859"/>
    </source>
</evidence>
<reference evidence="4 5" key="1">
    <citation type="submission" date="2019-09" db="EMBL/GenBank/DDBJ databases">
        <title>A chromosome-level genome assembly of the Chinese tupelo Nyssa sinensis.</title>
        <authorList>
            <person name="Yang X."/>
            <person name="Kang M."/>
            <person name="Yang Y."/>
            <person name="Xiong H."/>
            <person name="Wang M."/>
            <person name="Zhang Z."/>
            <person name="Wang Z."/>
            <person name="Wu H."/>
            <person name="Ma T."/>
            <person name="Liu J."/>
            <person name="Xi Z."/>
        </authorList>
    </citation>
    <scope>NUCLEOTIDE SEQUENCE [LARGE SCALE GENOMIC DNA]</scope>
    <source>
        <strain evidence="4">J267</strain>
        <tissue evidence="4">Leaf</tissue>
    </source>
</reference>
<evidence type="ECO:0000313" key="4">
    <source>
        <dbReference type="EMBL" id="KAA8532809.1"/>
    </source>
</evidence>